<dbReference type="PANTHER" id="PTHR33026:SF7">
    <property type="entry name" value="OS03G0100275 PROTEIN"/>
    <property type="match status" value="1"/>
</dbReference>
<comment type="caution">
    <text evidence="2">The sequence shown here is derived from an EMBL/GenBank/DDBJ whole genome shotgun (WGS) entry which is preliminary data.</text>
</comment>
<evidence type="ECO:0000256" key="1">
    <source>
        <dbReference type="SAM" id="MobiDB-lite"/>
    </source>
</evidence>
<accession>A0A1E5VXI2</accession>
<keyword evidence="3" id="KW-1185">Reference proteome</keyword>
<reference evidence="2 3" key="1">
    <citation type="submission" date="2016-09" db="EMBL/GenBank/DDBJ databases">
        <title>The draft genome of Dichanthelium oligosanthes: A C3 panicoid grass species.</title>
        <authorList>
            <person name="Studer A.J."/>
            <person name="Schnable J.C."/>
            <person name="Brutnell T.P."/>
        </authorList>
    </citation>
    <scope>NUCLEOTIDE SEQUENCE [LARGE SCALE GENOMIC DNA]</scope>
    <source>
        <strain evidence="3">cv. Kellogg 1175</strain>
        <tissue evidence="2">Leaf</tissue>
    </source>
</reference>
<dbReference type="Proteomes" id="UP000095767">
    <property type="component" value="Unassembled WGS sequence"/>
</dbReference>
<evidence type="ECO:0000313" key="3">
    <source>
        <dbReference type="Proteomes" id="UP000095767"/>
    </source>
</evidence>
<protein>
    <submittedName>
        <fullName evidence="2">Uncharacterized protein</fullName>
    </submittedName>
</protein>
<gene>
    <name evidence="2" type="ORF">BAE44_0009152</name>
</gene>
<dbReference type="PANTHER" id="PTHR33026">
    <property type="entry name" value="OS06G0360600 PROTEIN"/>
    <property type="match status" value="1"/>
</dbReference>
<sequence length="138" mass="16119">MKMADSNKGWRLEWFYIANPPLQLPGFSGRFIEKLRHWEWGPDEDERRMWTSPMRGLLREWKGAGLTGVKVMWTFFERRVQPLMARAHPLFRYAGADDPTRMSLDALSPAEPLRPRTHFPPLPVNDAWRAANREEAGS</sequence>
<dbReference type="AlphaFoldDB" id="A0A1E5VXI2"/>
<dbReference type="EMBL" id="LWDX02026844">
    <property type="protein sequence ID" value="OEL29829.1"/>
    <property type="molecule type" value="Genomic_DNA"/>
</dbReference>
<name>A0A1E5VXI2_9POAL</name>
<feature type="region of interest" description="Disordered" evidence="1">
    <location>
        <begin position="96"/>
        <end position="126"/>
    </location>
</feature>
<organism evidence="2 3">
    <name type="scientific">Dichanthelium oligosanthes</name>
    <dbReference type="NCBI Taxonomy" id="888268"/>
    <lineage>
        <taxon>Eukaryota</taxon>
        <taxon>Viridiplantae</taxon>
        <taxon>Streptophyta</taxon>
        <taxon>Embryophyta</taxon>
        <taxon>Tracheophyta</taxon>
        <taxon>Spermatophyta</taxon>
        <taxon>Magnoliopsida</taxon>
        <taxon>Liliopsida</taxon>
        <taxon>Poales</taxon>
        <taxon>Poaceae</taxon>
        <taxon>PACMAD clade</taxon>
        <taxon>Panicoideae</taxon>
        <taxon>Panicodae</taxon>
        <taxon>Paniceae</taxon>
        <taxon>Dichantheliinae</taxon>
        <taxon>Dichanthelium</taxon>
    </lineage>
</organism>
<evidence type="ECO:0000313" key="2">
    <source>
        <dbReference type="EMBL" id="OEL29829.1"/>
    </source>
</evidence>
<proteinExistence type="predicted"/>